<dbReference type="PANTHER" id="PTHR34108:SF1">
    <property type="entry name" value="SEPTUM SITE-DETERMINING PROTEIN MINC"/>
    <property type="match status" value="1"/>
</dbReference>
<protein>
    <recommendedName>
        <fullName evidence="6">Probable septum site-determining protein MinC</fullName>
    </recommendedName>
</protein>
<dbReference type="GO" id="GO:1901891">
    <property type="term" value="P:regulation of cell septum assembly"/>
    <property type="evidence" value="ECO:0007669"/>
    <property type="project" value="InterPro"/>
</dbReference>
<evidence type="ECO:0000256" key="7">
    <source>
        <dbReference type="SAM" id="MobiDB-lite"/>
    </source>
</evidence>
<dbReference type="InterPro" id="IPR005526">
    <property type="entry name" value="Septum_form_inhib_MinC_C"/>
</dbReference>
<keyword evidence="4 6" id="KW-0131">Cell cycle</keyword>
<feature type="region of interest" description="Disordered" evidence="7">
    <location>
        <begin position="100"/>
        <end position="120"/>
    </location>
</feature>
<dbReference type="NCBIfam" id="TIGR01222">
    <property type="entry name" value="minC"/>
    <property type="match status" value="1"/>
</dbReference>
<dbReference type="PANTHER" id="PTHR34108">
    <property type="entry name" value="SEPTUM SITE-DETERMINING PROTEIN MINC"/>
    <property type="match status" value="1"/>
</dbReference>
<comment type="similarity">
    <text evidence="1 6">Belongs to the MinC family.</text>
</comment>
<dbReference type="Pfam" id="PF05209">
    <property type="entry name" value="MinC_N"/>
    <property type="match status" value="1"/>
</dbReference>
<dbReference type="InterPro" id="IPR007874">
    <property type="entry name" value="MinC_N"/>
</dbReference>
<dbReference type="Proteomes" id="UP000287823">
    <property type="component" value="Unassembled WGS sequence"/>
</dbReference>
<dbReference type="InterPro" id="IPR016098">
    <property type="entry name" value="CAP/MinC_C"/>
</dbReference>
<evidence type="ECO:0000256" key="4">
    <source>
        <dbReference type="ARBA" id="ARBA00023306"/>
    </source>
</evidence>
<dbReference type="InterPro" id="IPR036145">
    <property type="entry name" value="MinC_C_sf"/>
</dbReference>
<dbReference type="GO" id="GO:0000902">
    <property type="term" value="P:cell morphogenesis"/>
    <property type="evidence" value="ECO:0007669"/>
    <property type="project" value="InterPro"/>
</dbReference>
<evidence type="ECO:0000256" key="5">
    <source>
        <dbReference type="ARBA" id="ARBA00025606"/>
    </source>
</evidence>
<keyword evidence="11" id="KW-1185">Reference proteome</keyword>
<evidence type="ECO:0000256" key="6">
    <source>
        <dbReference type="HAMAP-Rule" id="MF_00267"/>
    </source>
</evidence>
<dbReference type="AlphaFoldDB" id="A0A432WHS4"/>
<dbReference type="HAMAP" id="MF_00267">
    <property type="entry name" value="MinC"/>
    <property type="match status" value="1"/>
</dbReference>
<dbReference type="GO" id="GO:0051302">
    <property type="term" value="P:regulation of cell division"/>
    <property type="evidence" value="ECO:0007669"/>
    <property type="project" value="InterPro"/>
</dbReference>
<reference evidence="10 11" key="1">
    <citation type="journal article" date="2011" name="Front. Microbiol.">
        <title>Genomic signatures of strain selection and enhancement in Bacillus atrophaeus var. globigii, a historical biowarfare simulant.</title>
        <authorList>
            <person name="Gibbons H.S."/>
            <person name="Broomall S.M."/>
            <person name="McNew L.A."/>
            <person name="Daligault H."/>
            <person name="Chapman C."/>
            <person name="Bruce D."/>
            <person name="Karavis M."/>
            <person name="Krepps M."/>
            <person name="McGregor P.A."/>
            <person name="Hong C."/>
            <person name="Park K.H."/>
            <person name="Akmal A."/>
            <person name="Feldman A."/>
            <person name="Lin J.S."/>
            <person name="Chang W.E."/>
            <person name="Higgs B.W."/>
            <person name="Demirev P."/>
            <person name="Lindquist J."/>
            <person name="Liem A."/>
            <person name="Fochler E."/>
            <person name="Read T.D."/>
            <person name="Tapia R."/>
            <person name="Johnson S."/>
            <person name="Bishop-Lilly K.A."/>
            <person name="Detter C."/>
            <person name="Han C."/>
            <person name="Sozhamannan S."/>
            <person name="Rosenzweig C.N."/>
            <person name="Skowronski E.W."/>
        </authorList>
    </citation>
    <scope>NUCLEOTIDE SEQUENCE [LARGE SCALE GENOMIC DNA]</scope>
    <source>
        <strain evidence="10 11">Y4G10-17</strain>
    </source>
</reference>
<dbReference type="EMBL" id="PIPO01000003">
    <property type="protein sequence ID" value="RUO33372.1"/>
    <property type="molecule type" value="Genomic_DNA"/>
</dbReference>
<dbReference type="RefSeq" id="WP_126787714.1">
    <property type="nucleotide sequence ID" value="NZ_PIPO01000003.1"/>
</dbReference>
<dbReference type="Gene3D" id="3.30.70.260">
    <property type="match status" value="1"/>
</dbReference>
<dbReference type="InterPro" id="IPR013033">
    <property type="entry name" value="MinC"/>
</dbReference>
<keyword evidence="2 6" id="KW-0132">Cell division</keyword>
<name>A0A432WHS4_9GAMM</name>
<comment type="caution">
    <text evidence="10">The sequence shown here is derived from an EMBL/GenBank/DDBJ whole genome shotgun (WGS) entry which is preliminary data.</text>
</comment>
<dbReference type="Pfam" id="PF03775">
    <property type="entry name" value="MinC_C"/>
    <property type="match status" value="1"/>
</dbReference>
<evidence type="ECO:0000313" key="10">
    <source>
        <dbReference type="EMBL" id="RUO33372.1"/>
    </source>
</evidence>
<evidence type="ECO:0000256" key="3">
    <source>
        <dbReference type="ARBA" id="ARBA00023210"/>
    </source>
</evidence>
<comment type="function">
    <text evidence="5 6">Cell division inhibitor that blocks the formation of polar Z ring septums. Rapidly oscillates between the poles of the cell to destabilize FtsZ filaments that have formed before they mature into polar Z rings. Prevents FtsZ polymerization.</text>
</comment>
<comment type="subunit">
    <text evidence="6">Interacts with MinD and FtsZ.</text>
</comment>
<feature type="domain" description="Septum formation inhibitor MinC C-terminal" evidence="8">
    <location>
        <begin position="121"/>
        <end position="221"/>
    </location>
</feature>
<organism evidence="10 11">
    <name type="scientific">Aliidiomarina soli</name>
    <dbReference type="NCBI Taxonomy" id="1928574"/>
    <lineage>
        <taxon>Bacteria</taxon>
        <taxon>Pseudomonadati</taxon>
        <taxon>Pseudomonadota</taxon>
        <taxon>Gammaproteobacteria</taxon>
        <taxon>Alteromonadales</taxon>
        <taxon>Idiomarinaceae</taxon>
        <taxon>Aliidiomarina</taxon>
    </lineage>
</organism>
<gene>
    <name evidence="6 10" type="primary">minC</name>
    <name evidence="10" type="ORF">CWE14_09170</name>
</gene>
<accession>A0A432WHS4</accession>
<dbReference type="GO" id="GO:0000917">
    <property type="term" value="P:division septum assembly"/>
    <property type="evidence" value="ECO:0007669"/>
    <property type="project" value="UniProtKB-KW"/>
</dbReference>
<evidence type="ECO:0000256" key="1">
    <source>
        <dbReference type="ARBA" id="ARBA00006291"/>
    </source>
</evidence>
<sequence>MSNAPVLKGSSFTLSILQLFDSDTDRALAYLAGKVSQAPAFFAQAPLILNVEQVEGDLAFARLKNGIEKLGLHVVGVVGCERTAQQEQAFAAGIPRLRPGSQGSELDIPKGPARTAKASKVVRTPVRSGQQIYAKGRDLVVLGHVSHGAEVIADGSIQIYGTLRGRALAGAAGNGDCHVLCGNQQAELISIAGNYWLSEQIDKQFWQQQVLVTQRDDALQMETIRL</sequence>
<evidence type="ECO:0000256" key="2">
    <source>
        <dbReference type="ARBA" id="ARBA00022618"/>
    </source>
</evidence>
<evidence type="ECO:0000313" key="11">
    <source>
        <dbReference type="Proteomes" id="UP000287823"/>
    </source>
</evidence>
<evidence type="ECO:0000259" key="9">
    <source>
        <dbReference type="Pfam" id="PF05209"/>
    </source>
</evidence>
<dbReference type="SUPFAM" id="SSF63848">
    <property type="entry name" value="Cell-division inhibitor MinC, C-terminal domain"/>
    <property type="match status" value="1"/>
</dbReference>
<keyword evidence="3 6" id="KW-0717">Septation</keyword>
<feature type="domain" description="Septum formation inhibitor MinC N-terminal" evidence="9">
    <location>
        <begin position="7"/>
        <end position="73"/>
    </location>
</feature>
<evidence type="ECO:0000259" key="8">
    <source>
        <dbReference type="Pfam" id="PF03775"/>
    </source>
</evidence>
<dbReference type="Gene3D" id="2.160.20.70">
    <property type="match status" value="1"/>
</dbReference>
<proteinExistence type="inferred from homology"/>